<evidence type="ECO:0000256" key="1">
    <source>
        <dbReference type="SAM" id="SignalP"/>
    </source>
</evidence>
<accession>A0ABS4G9U3</accession>
<dbReference type="Gene3D" id="2.60.40.10">
    <property type="entry name" value="Immunoglobulins"/>
    <property type="match status" value="2"/>
</dbReference>
<dbReference type="Proteomes" id="UP001519342">
    <property type="component" value="Unassembled WGS sequence"/>
</dbReference>
<dbReference type="EMBL" id="JAGGKS010000001">
    <property type="protein sequence ID" value="MBP1924457.1"/>
    <property type="molecule type" value="Genomic_DNA"/>
</dbReference>
<gene>
    <name evidence="3" type="ORF">J2Z76_000310</name>
</gene>
<evidence type="ECO:0000313" key="4">
    <source>
        <dbReference type="Proteomes" id="UP001519342"/>
    </source>
</evidence>
<dbReference type="InterPro" id="IPR051465">
    <property type="entry name" value="Cell_Envelope_Struct_Comp"/>
</dbReference>
<name>A0ABS4G9U3_9FIRM</name>
<reference evidence="3 4" key="1">
    <citation type="submission" date="2021-03" db="EMBL/GenBank/DDBJ databases">
        <title>Genomic Encyclopedia of Type Strains, Phase IV (KMG-IV): sequencing the most valuable type-strain genomes for metagenomic binning, comparative biology and taxonomic classification.</title>
        <authorList>
            <person name="Goeker M."/>
        </authorList>
    </citation>
    <scope>NUCLEOTIDE SEQUENCE [LARGE SCALE GENOMIC DNA]</scope>
    <source>
        <strain evidence="3 4">DSM 24004</strain>
    </source>
</reference>
<sequence>MSKRFKRVISMILSLSMILSYGLTSIAYADEVGSGADLSDTNGNWGYPVVQINNEVIRVTADKQTGRFITETLSGLPNKSADDYQDLLYGNRFEGPETSYTSVRINGEDYIYGNDYGFLGLAGHYTTVPYVDLDTNSIISEWSIKDIVITQRLTLMNNPKLSSIGNVYATYDIVNKGTKSKSVGIRMLLDTKIGSVDSPVLTVPGDGFIYKEKEYVGDEIPSMWYALEKYVTPQVIAMGAVSGEGLSKPDKLQFAAWGDVSQTKWDYNIDPAKQIIKVTVDGQPYDEENGIYPDNATIDYAVKDSCAVMYWNPVELEIGETKSIDTAYGVGDASIKDNDPGYRISLQGTDKLNMKADKSGYTVDYVNAEFNIDNNFDTSKNIDNLQIDLELPDELELVEGEQKTVIKTLTVGSYQRSMWKISPVVQDKFTISAYSVLVRAEGMPAQRITKVLIMEGKDGGLPKITFLDSAPKTPFYKEDISRSVFINGSGFDSFGGAIGQVMEAKLIQGNKSFTIDWSTFRKISDTVISVGVPDNVPVGTYDLFVSVSDATSNKYDKKTFKNAVVVSDDIKYSYNLISKIEFPIVMLDDGYNTPEETVTIYGKFIDNKNGTYTSIGSTVENPVKINNALKFARGTLLVNTNPKDASIEASDGVLWCDIVNERNKTSVQAVIATAGFKFEETSKIGDEDTKVRMVYEVGGSGSSYDVSYKNVPVSLDEVIITKEGIDIKGSMGILNPLTYGTNDFTPSSNINKAVGDSLSELAVGYFEAEVDNISVNQDGMDIEGKFAFEMPFVMSLFAGANAILEVNTKQEHFVVEVAVSLGDMVEESAGAKARIGFRKGRFDEIYVGADFPTPYTVAPPIPIGISGFSGGLKNLSFAGAFPITIIVGIAIEDSTGIEFLGYNLLSAEGEIALSPFHLEGEAEADLYMMDLAEVSAKFVWATWDPEIEKRGIRIDATIHYKIFKGNIFISYFDGESFLGRATLAISVPSVVPVIGGLDLAGVIAEVTEYSIAGSVFVLEISVGVRYYFATGKTEFLELKDELEKLGNGIIVEYDNNCIAQYGYNFIPLEYTQYADEDSQFITELNLTDNSNVMLVLRMTKQQFDNLDETSIKLVKPGTGGVLDIRYMNNTELLNSDGTINDSVVGENEIVAIKQVIDMSEQGLVNEYMVSIPIASPENGQWTVITNGSMEVLPFSAMENPEITNFSASYNSINSTITADWKLKGEPDKFRFYIVNADEVDNEMIDNPPALWGTGTLLYGQTNTTKDYVEPTTGEIIQVEDEVIYTKPTADGEEGTFTTKPINLPTGSYYIYAKADKENTVADYKVYLVEVTNPVTPDAPTGFLVKDIGNNQISISWDADYSMNQYYIYRKESPVAKYDTSTPIVVYNVYDPDDYEPLFENWPGNLPKEKLQKFEVVIDGDELDENNPQDKTYYFDIRAIGTKPNVVVNKLPLVQKNSIPNVTSSSGTIGVPASGSVNVLVPEEIIVYSEVKSADSKIVQQPYVEKDNDGIEQRYYKYVTNSSHIIISGNTNIPVKYGIQQDGKNLDSANTEFTTSFSENTTLKEGINYFIINYENEHGDRLVEEYVVEYDNKAPTLVITEPKDGAVATNGKITVTGTTDPFATVTINNVNYDADADGNFHTEIDFKTAYLSKLNFEVRDSANNVTKKEISVLNDLVEVSDISIVPELKLMTTKTTQKLSTYISLDDALGEKLPDSSVEYSIIQGGQFAAISDDGVLTAIYDGTVIVKSEFFVTDRASISDSIVIDISGDKRPSSKYYPPVYSRELLTWLAGSEMSTKGGTIKTSDGVILEIPEGALLYYLDNVDIFAFKDIQSLLERMNIPSGVFSVSQPYYINLVTDFAKPAKLTLPVSNAENAYIYYYDEEIGTLIYKGGEMSTDKKSVTANITKPGMYIALANPTQDIFKDIAPDYWGYDYIYGLNFLNIINGYNINDEVIFNPNANITRAEFVKLLVVTQNINLSEAEDVELKFSDNDNLPSWTLIYIKAAVMNGLINGKQVENKNYFAPSDYITREEIATIIGRALDSKEKSDRLFNDSSSISSWASEEISKLVELGIISGYDDNTFKPRNNASRTEAAVMIYNYLKQFR</sequence>
<dbReference type="PROSITE" id="PS51272">
    <property type="entry name" value="SLH"/>
    <property type="match status" value="3"/>
</dbReference>
<feature type="chain" id="PRO_5046858166" description="SLH domain-containing protein" evidence="1">
    <location>
        <begin position="30"/>
        <end position="2105"/>
    </location>
</feature>
<keyword evidence="1" id="KW-0732">Signal</keyword>
<organism evidence="3 4">
    <name type="scientific">Sedimentibacter acidaminivorans</name>
    <dbReference type="NCBI Taxonomy" id="913099"/>
    <lineage>
        <taxon>Bacteria</taxon>
        <taxon>Bacillati</taxon>
        <taxon>Bacillota</taxon>
        <taxon>Tissierellia</taxon>
        <taxon>Sedimentibacter</taxon>
    </lineage>
</organism>
<dbReference type="PANTHER" id="PTHR43308">
    <property type="entry name" value="OUTER MEMBRANE PROTEIN ALPHA-RELATED"/>
    <property type="match status" value="1"/>
</dbReference>
<keyword evidence="4" id="KW-1185">Reference proteome</keyword>
<feature type="domain" description="SLH" evidence="2">
    <location>
        <begin position="2048"/>
        <end position="2105"/>
    </location>
</feature>
<feature type="domain" description="SLH" evidence="2">
    <location>
        <begin position="1985"/>
        <end position="2047"/>
    </location>
</feature>
<dbReference type="InterPro" id="IPR013783">
    <property type="entry name" value="Ig-like_fold"/>
</dbReference>
<dbReference type="Pfam" id="PF00395">
    <property type="entry name" value="SLH"/>
    <property type="match status" value="3"/>
</dbReference>
<proteinExistence type="predicted"/>
<protein>
    <recommendedName>
        <fullName evidence="2">SLH domain-containing protein</fullName>
    </recommendedName>
</protein>
<evidence type="ECO:0000259" key="2">
    <source>
        <dbReference type="PROSITE" id="PS51272"/>
    </source>
</evidence>
<feature type="signal peptide" evidence="1">
    <location>
        <begin position="1"/>
        <end position="29"/>
    </location>
</feature>
<dbReference type="RefSeq" id="WP_209510218.1">
    <property type="nucleotide sequence ID" value="NZ_JAGGKS010000001.1"/>
</dbReference>
<comment type="caution">
    <text evidence="3">The sequence shown here is derived from an EMBL/GenBank/DDBJ whole genome shotgun (WGS) entry which is preliminary data.</text>
</comment>
<evidence type="ECO:0000313" key="3">
    <source>
        <dbReference type="EMBL" id="MBP1924457.1"/>
    </source>
</evidence>
<dbReference type="InterPro" id="IPR001119">
    <property type="entry name" value="SLH_dom"/>
</dbReference>
<feature type="domain" description="SLH" evidence="2">
    <location>
        <begin position="1918"/>
        <end position="1984"/>
    </location>
</feature>